<dbReference type="OrthoDB" id="1658288at2759"/>
<evidence type="ECO:0000313" key="2">
    <source>
        <dbReference type="EMBL" id="KAF4631511.1"/>
    </source>
</evidence>
<dbReference type="InterPro" id="IPR011051">
    <property type="entry name" value="RmlC_Cupin_sf"/>
</dbReference>
<dbReference type="InterPro" id="IPR056693">
    <property type="entry name" value="DUF7791"/>
</dbReference>
<dbReference type="InterPro" id="IPR027417">
    <property type="entry name" value="P-loop_NTPase"/>
</dbReference>
<dbReference type="SUPFAM" id="SSF51182">
    <property type="entry name" value="RmlC-like cupins"/>
    <property type="match status" value="1"/>
</dbReference>
<comment type="caution">
    <text evidence="2">The sequence shown here is derived from an EMBL/GenBank/DDBJ whole genome shotgun (WGS) entry which is preliminary data.</text>
</comment>
<dbReference type="Proteomes" id="UP000566819">
    <property type="component" value="Unassembled WGS sequence"/>
</dbReference>
<dbReference type="PANTHER" id="PTHR10039">
    <property type="entry name" value="AMELOGENIN"/>
    <property type="match status" value="1"/>
</dbReference>
<dbReference type="InterPro" id="IPR014710">
    <property type="entry name" value="RmlC-like_jellyroll"/>
</dbReference>
<name>A0A8H4W2U5_9HELO</name>
<organism evidence="2 3">
    <name type="scientific">Cudoniella acicularis</name>
    <dbReference type="NCBI Taxonomy" id="354080"/>
    <lineage>
        <taxon>Eukaryota</taxon>
        <taxon>Fungi</taxon>
        <taxon>Dikarya</taxon>
        <taxon>Ascomycota</taxon>
        <taxon>Pezizomycotina</taxon>
        <taxon>Leotiomycetes</taxon>
        <taxon>Helotiales</taxon>
        <taxon>Tricladiaceae</taxon>
        <taxon>Cudoniella</taxon>
    </lineage>
</organism>
<evidence type="ECO:0000313" key="3">
    <source>
        <dbReference type="Proteomes" id="UP000566819"/>
    </source>
</evidence>
<gene>
    <name evidence="2" type="ORF">G7Y89_g6626</name>
</gene>
<feature type="domain" description="DUF7791" evidence="1">
    <location>
        <begin position="371"/>
        <end position="488"/>
    </location>
</feature>
<sequence>MAIPYTWRRVSCLTSACYDGFYVQNGSINGDHNSMCKFSDSSNVGYKRTSGHINRLVRKLSRRQRLPAKKVRWKAIPNGELCTLNLMETHRQGRKAQEGKVEDAILSALFFRAISHRKGDISPPFARTFQWIPRKSFIPDKPKSGLSEWLSSNKDRLYCISGKAGSGKSTMMKMLSDGEEVRTPMGLWEDGFTLAETSKAFLLLVQQEQVPVSACCFIDGLDEHEGGDRDILEILMELCCANSPDSQLKLTCAFEMCVSARPHNAFEVIFERCPGIRIHEHTKRGIALYTYGRLQAATPTTFPSAQAESQELWKIADKIVQESSGIFLWVRLAVESLLDGLENKDFAHQLRQRVRLLPKDLEEFYKQIIRSIPDLYRQEAFHIFKIVLDSPQHFKQIRMLCYTTVEVATLAENHDKYFGETWGKEAAKMATRLKSVCGGLLEMVEDEMNPAYSLVQFIHQTAKDYIQHPSLWNFLVGINDTAFNFDLFLEFQLYLYQENVIALTHPEEESDQLSLYIPRAEKTRVTFDYYSGDCGYIPKAMTHYVENVGTDDVVLIKVGLTPPQIVMDTLNLTNSTVSQFKKEKQYIVPGAVVA</sequence>
<dbReference type="Gene3D" id="2.60.120.10">
    <property type="entry name" value="Jelly Rolls"/>
    <property type="match status" value="1"/>
</dbReference>
<keyword evidence="3" id="KW-1185">Reference proteome</keyword>
<dbReference type="AlphaFoldDB" id="A0A8H4W2U5"/>
<dbReference type="SUPFAM" id="SSF52540">
    <property type="entry name" value="P-loop containing nucleoside triphosphate hydrolases"/>
    <property type="match status" value="1"/>
</dbReference>
<dbReference type="PANTHER" id="PTHR10039:SF5">
    <property type="entry name" value="NACHT DOMAIN-CONTAINING PROTEIN"/>
    <property type="match status" value="1"/>
</dbReference>
<protein>
    <recommendedName>
        <fullName evidence="1">DUF7791 domain-containing protein</fullName>
    </recommendedName>
</protein>
<proteinExistence type="predicted"/>
<evidence type="ECO:0000259" key="1">
    <source>
        <dbReference type="Pfam" id="PF25053"/>
    </source>
</evidence>
<dbReference type="Pfam" id="PF25053">
    <property type="entry name" value="DUF7791"/>
    <property type="match status" value="1"/>
</dbReference>
<accession>A0A8H4W2U5</accession>
<dbReference type="EMBL" id="JAAMPI010000436">
    <property type="protein sequence ID" value="KAF4631511.1"/>
    <property type="molecule type" value="Genomic_DNA"/>
</dbReference>
<reference evidence="2 3" key="1">
    <citation type="submission" date="2020-03" db="EMBL/GenBank/DDBJ databases">
        <title>Draft Genome Sequence of Cudoniella acicularis.</title>
        <authorList>
            <person name="Buettner E."/>
            <person name="Kellner H."/>
        </authorList>
    </citation>
    <scope>NUCLEOTIDE SEQUENCE [LARGE SCALE GENOMIC DNA]</scope>
    <source>
        <strain evidence="2 3">DSM 108380</strain>
    </source>
</reference>